<comment type="catalytic activity">
    <reaction evidence="12 13">
        <text>L-threonine + hydrogencarbonate + ATP = L-threonylcarbamoyladenylate + diphosphate + H2O</text>
        <dbReference type="Rhea" id="RHEA:36407"/>
        <dbReference type="ChEBI" id="CHEBI:15377"/>
        <dbReference type="ChEBI" id="CHEBI:17544"/>
        <dbReference type="ChEBI" id="CHEBI:30616"/>
        <dbReference type="ChEBI" id="CHEBI:33019"/>
        <dbReference type="ChEBI" id="CHEBI:57926"/>
        <dbReference type="ChEBI" id="CHEBI:73682"/>
        <dbReference type="EC" id="2.7.7.87"/>
    </reaction>
</comment>
<evidence type="ECO:0000313" key="17">
    <source>
        <dbReference type="Proteomes" id="UP000193963"/>
    </source>
</evidence>
<feature type="binding site" evidence="14">
    <location>
        <position position="140"/>
    </location>
    <ligand>
        <name>L-threonine</name>
        <dbReference type="ChEBI" id="CHEBI:57926"/>
    </ligand>
</feature>
<evidence type="ECO:0000259" key="15">
    <source>
        <dbReference type="PROSITE" id="PS51163"/>
    </source>
</evidence>
<protein>
    <recommendedName>
        <fullName evidence="4 13">Threonylcarbamoyl-AMP synthase</fullName>
        <shortName evidence="13">TC-AMP synthase</shortName>
        <ecNumber evidence="3 13">2.7.7.87</ecNumber>
    </recommendedName>
    <alternativeName>
        <fullName evidence="11 13">L-threonylcarbamoyladenylate synthase</fullName>
    </alternativeName>
</protein>
<dbReference type="Pfam" id="PF03481">
    <property type="entry name" value="Sua5_C"/>
    <property type="match status" value="1"/>
</dbReference>
<dbReference type="AlphaFoldDB" id="A0A1X6YCE3"/>
<dbReference type="InterPro" id="IPR010923">
    <property type="entry name" value="T(6)A37_SUA5"/>
</dbReference>
<keyword evidence="5 13" id="KW-0963">Cytoplasm</keyword>
<evidence type="ECO:0000256" key="11">
    <source>
        <dbReference type="ARBA" id="ARBA00029774"/>
    </source>
</evidence>
<evidence type="ECO:0000256" key="13">
    <source>
        <dbReference type="PIRNR" id="PIRNR004930"/>
    </source>
</evidence>
<dbReference type="PANTHER" id="PTHR17490">
    <property type="entry name" value="SUA5"/>
    <property type="match status" value="1"/>
</dbReference>
<evidence type="ECO:0000256" key="8">
    <source>
        <dbReference type="ARBA" id="ARBA00022695"/>
    </source>
</evidence>
<accession>A0A1X6YCE3</accession>
<feature type="binding site" evidence="14">
    <location>
        <position position="232"/>
    </location>
    <ligand>
        <name>ATP</name>
        <dbReference type="ChEBI" id="CHEBI:30616"/>
    </ligand>
</feature>
<organism evidence="16 17">
    <name type="scientific">Pseudooceanicola marinus</name>
    <dbReference type="NCBI Taxonomy" id="396013"/>
    <lineage>
        <taxon>Bacteria</taxon>
        <taxon>Pseudomonadati</taxon>
        <taxon>Pseudomonadota</taxon>
        <taxon>Alphaproteobacteria</taxon>
        <taxon>Rhodobacterales</taxon>
        <taxon>Paracoccaceae</taxon>
        <taxon>Pseudooceanicola</taxon>
    </lineage>
</organism>
<dbReference type="InterPro" id="IPR005145">
    <property type="entry name" value="Sua5_C"/>
</dbReference>
<dbReference type="GO" id="GO:0008033">
    <property type="term" value="P:tRNA processing"/>
    <property type="evidence" value="ECO:0007669"/>
    <property type="project" value="UniProtKB-KW"/>
</dbReference>
<sequence>MVKTEILGTDATALTRAADLLRAGSLVAMPTETVYGLAGDAGSDATVAAIYAAKGRPSFNPLIAHVADMNMAQRLADFPPEALALARAFWPGPLTLVLPLRAGAAVAPRVTAGLPTLAIRMPAHPAARALLREFGGPLAAPSANPSGRISPTEPAHVIEGLGGRIAAVIDGGPCDVGVESTILSVAPDGALRLLRPGGIGAEEILERTGLTLPAPEAQAQKIEAPGQMLSHYAPRGQVRLNVTDPRPDEVLLAFGPSDSRYSLSETGDLAEAAANLFRRLHEMDRDGIERIAVAPVPETGIGRAINDRLRRAAAPRG</sequence>
<keyword evidence="8 13" id="KW-0548">Nucleotidyltransferase</keyword>
<keyword evidence="10 13" id="KW-0067">ATP-binding</keyword>
<evidence type="ECO:0000256" key="14">
    <source>
        <dbReference type="PIRSR" id="PIRSR004930-1"/>
    </source>
</evidence>
<dbReference type="OrthoDB" id="9814580at2"/>
<feature type="domain" description="YrdC-like" evidence="15">
    <location>
        <begin position="11"/>
        <end position="199"/>
    </location>
</feature>
<feature type="binding site" evidence="14">
    <location>
        <position position="56"/>
    </location>
    <ligand>
        <name>ATP</name>
        <dbReference type="ChEBI" id="CHEBI:30616"/>
    </ligand>
</feature>
<evidence type="ECO:0000256" key="6">
    <source>
        <dbReference type="ARBA" id="ARBA00022679"/>
    </source>
</evidence>
<feature type="binding site" evidence="14">
    <location>
        <position position="150"/>
    </location>
    <ligand>
        <name>ATP</name>
        <dbReference type="ChEBI" id="CHEBI:30616"/>
    </ligand>
</feature>
<feature type="binding site" evidence="14">
    <location>
        <position position="116"/>
    </location>
    <ligand>
        <name>ATP</name>
        <dbReference type="ChEBI" id="CHEBI:30616"/>
    </ligand>
</feature>
<dbReference type="EMBL" id="FWFN01000001">
    <property type="protein sequence ID" value="SLN17085.1"/>
    <property type="molecule type" value="Genomic_DNA"/>
</dbReference>
<dbReference type="Pfam" id="PF01300">
    <property type="entry name" value="Sua5_yciO_yrdC"/>
    <property type="match status" value="1"/>
</dbReference>
<evidence type="ECO:0000256" key="9">
    <source>
        <dbReference type="ARBA" id="ARBA00022741"/>
    </source>
</evidence>
<gene>
    <name evidence="16" type="primary">ywlC</name>
    <name evidence="16" type="ORF">PSM7751_00520</name>
</gene>
<evidence type="ECO:0000256" key="5">
    <source>
        <dbReference type="ARBA" id="ARBA00022490"/>
    </source>
</evidence>
<evidence type="ECO:0000256" key="7">
    <source>
        <dbReference type="ARBA" id="ARBA00022694"/>
    </source>
</evidence>
<evidence type="ECO:0000256" key="2">
    <source>
        <dbReference type="ARBA" id="ARBA00007663"/>
    </source>
</evidence>
<dbReference type="Gene3D" id="3.40.50.11030">
    <property type="entry name" value="Threonylcarbamoyl-AMP synthase, C-terminal domain"/>
    <property type="match status" value="1"/>
</dbReference>
<proteinExistence type="inferred from homology"/>
<feature type="binding site" evidence="14">
    <location>
        <position position="60"/>
    </location>
    <ligand>
        <name>ATP</name>
        <dbReference type="ChEBI" id="CHEBI:30616"/>
    </ligand>
</feature>
<evidence type="ECO:0000256" key="10">
    <source>
        <dbReference type="ARBA" id="ARBA00022840"/>
    </source>
</evidence>
<feature type="binding site" evidence="14">
    <location>
        <position position="142"/>
    </location>
    <ligand>
        <name>L-threonine</name>
        <dbReference type="ChEBI" id="CHEBI:57926"/>
    </ligand>
</feature>
<dbReference type="PIRSF" id="PIRSF004930">
    <property type="entry name" value="Tln_factor_SUA5"/>
    <property type="match status" value="1"/>
</dbReference>
<dbReference type="PANTHER" id="PTHR17490:SF16">
    <property type="entry name" value="THREONYLCARBAMOYL-AMP SYNTHASE"/>
    <property type="match status" value="1"/>
</dbReference>
<dbReference type="InterPro" id="IPR038385">
    <property type="entry name" value="Sua5/YwlC_C"/>
</dbReference>
<evidence type="ECO:0000256" key="3">
    <source>
        <dbReference type="ARBA" id="ARBA00012584"/>
    </source>
</evidence>
<keyword evidence="17" id="KW-1185">Reference proteome</keyword>
<dbReference type="EC" id="2.7.7.87" evidence="3 13"/>
<evidence type="ECO:0000256" key="12">
    <source>
        <dbReference type="ARBA" id="ARBA00048366"/>
    </source>
</evidence>
<feature type="binding site" evidence="14">
    <location>
        <position position="65"/>
    </location>
    <ligand>
        <name>L-threonine</name>
        <dbReference type="ChEBI" id="CHEBI:57926"/>
    </ligand>
</feature>
<name>A0A1X6YCE3_9RHOB</name>
<dbReference type="NCBIfam" id="TIGR00057">
    <property type="entry name" value="L-threonylcarbamoyladenylate synthase"/>
    <property type="match status" value="1"/>
</dbReference>
<dbReference type="GO" id="GO:0006450">
    <property type="term" value="P:regulation of translational fidelity"/>
    <property type="evidence" value="ECO:0007669"/>
    <property type="project" value="TreeGrafter"/>
</dbReference>
<dbReference type="GO" id="GO:0003725">
    <property type="term" value="F:double-stranded RNA binding"/>
    <property type="evidence" value="ECO:0007669"/>
    <property type="project" value="UniProtKB-UniRule"/>
</dbReference>
<keyword evidence="7 13" id="KW-0819">tRNA processing</keyword>
<feature type="binding site" evidence="14">
    <location>
        <position position="180"/>
    </location>
    <ligand>
        <name>L-threonine</name>
        <dbReference type="ChEBI" id="CHEBI:57926"/>
    </ligand>
</feature>
<comment type="function">
    <text evidence="13">Required for the formation of a threonylcarbamoyl group on adenosine at position 37 (t(6)A37) in tRNAs that read codons beginning with adenine.</text>
</comment>
<feature type="binding site" evidence="14">
    <location>
        <position position="195"/>
    </location>
    <ligand>
        <name>ATP</name>
        <dbReference type="ChEBI" id="CHEBI:30616"/>
    </ligand>
</feature>
<dbReference type="Gene3D" id="3.90.870.10">
    <property type="entry name" value="DHBP synthase"/>
    <property type="match status" value="1"/>
</dbReference>
<feature type="binding site" evidence="14">
    <location>
        <position position="120"/>
    </location>
    <ligand>
        <name>L-threonine</name>
        <dbReference type="ChEBI" id="CHEBI:57926"/>
    </ligand>
</feature>
<keyword evidence="9 13" id="KW-0547">Nucleotide-binding</keyword>
<dbReference type="GO" id="GO:0000049">
    <property type="term" value="F:tRNA binding"/>
    <property type="evidence" value="ECO:0007669"/>
    <property type="project" value="TreeGrafter"/>
</dbReference>
<reference evidence="16 17" key="1">
    <citation type="submission" date="2017-03" db="EMBL/GenBank/DDBJ databases">
        <authorList>
            <person name="Afonso C.L."/>
            <person name="Miller P.J."/>
            <person name="Scott M.A."/>
            <person name="Spackman E."/>
            <person name="Goraichik I."/>
            <person name="Dimitrov K.M."/>
            <person name="Suarez D.L."/>
            <person name="Swayne D.E."/>
        </authorList>
    </citation>
    <scope>NUCLEOTIDE SEQUENCE [LARGE SCALE GENOMIC DNA]</scope>
    <source>
        <strain evidence="16 17">CECT 7751</strain>
    </source>
</reference>
<dbReference type="InterPro" id="IPR050156">
    <property type="entry name" value="TC-AMP_synthase_SUA5"/>
</dbReference>
<evidence type="ECO:0000256" key="4">
    <source>
        <dbReference type="ARBA" id="ARBA00015492"/>
    </source>
</evidence>
<dbReference type="PROSITE" id="PS51163">
    <property type="entry name" value="YRDC"/>
    <property type="match status" value="1"/>
</dbReference>
<dbReference type="RefSeq" id="WP_085886415.1">
    <property type="nucleotide sequence ID" value="NZ_FWFN01000001.1"/>
</dbReference>
<dbReference type="Proteomes" id="UP000193963">
    <property type="component" value="Unassembled WGS sequence"/>
</dbReference>
<feature type="binding site" evidence="14">
    <location>
        <position position="33"/>
    </location>
    <ligand>
        <name>L-threonine</name>
        <dbReference type="ChEBI" id="CHEBI:57926"/>
    </ligand>
</feature>
<comment type="subcellular location">
    <subcellularLocation>
        <location evidence="1 13">Cytoplasm</location>
    </subcellularLocation>
</comment>
<evidence type="ECO:0000256" key="1">
    <source>
        <dbReference type="ARBA" id="ARBA00004496"/>
    </source>
</evidence>
<dbReference type="GO" id="GO:0005524">
    <property type="term" value="F:ATP binding"/>
    <property type="evidence" value="ECO:0007669"/>
    <property type="project" value="UniProtKB-UniRule"/>
</dbReference>
<dbReference type="InterPro" id="IPR006070">
    <property type="entry name" value="Sua5-like_dom"/>
</dbReference>
<dbReference type="GO" id="GO:0061710">
    <property type="term" value="F:L-threonylcarbamoyladenylate synthase"/>
    <property type="evidence" value="ECO:0007669"/>
    <property type="project" value="UniProtKB-EC"/>
</dbReference>
<keyword evidence="6 13" id="KW-0808">Transferase</keyword>
<dbReference type="SUPFAM" id="SSF55821">
    <property type="entry name" value="YrdC/RibB"/>
    <property type="match status" value="1"/>
</dbReference>
<evidence type="ECO:0000313" key="16">
    <source>
        <dbReference type="EMBL" id="SLN17085.1"/>
    </source>
</evidence>
<comment type="similarity">
    <text evidence="2 13">Belongs to the SUA5 family.</text>
</comment>
<dbReference type="GO" id="GO:0005737">
    <property type="term" value="C:cytoplasm"/>
    <property type="evidence" value="ECO:0007669"/>
    <property type="project" value="UniProtKB-SubCell"/>
</dbReference>
<dbReference type="InterPro" id="IPR017945">
    <property type="entry name" value="DHBP_synth_RibB-like_a/b_dom"/>
</dbReference>